<evidence type="ECO:0000313" key="1">
    <source>
        <dbReference type="EMBL" id="CAG8675473.1"/>
    </source>
</evidence>
<comment type="caution">
    <text evidence="1">The sequence shown here is derived from an EMBL/GenBank/DDBJ whole genome shotgun (WGS) entry which is preliminary data.</text>
</comment>
<gene>
    <name evidence="1" type="ORF">ALEPTO_LOCUS10719</name>
</gene>
<accession>A0A9N9EEP1</accession>
<dbReference type="EMBL" id="CAJVPS010013171">
    <property type="protein sequence ID" value="CAG8675473.1"/>
    <property type="molecule type" value="Genomic_DNA"/>
</dbReference>
<sequence length="58" mass="6648">MSQRASVVKYLHSKKDTQLSGYDMNELTRVLANNDIHSPEMSDPAKFDHHSTNVLYVK</sequence>
<organism evidence="1 2">
    <name type="scientific">Ambispora leptoticha</name>
    <dbReference type="NCBI Taxonomy" id="144679"/>
    <lineage>
        <taxon>Eukaryota</taxon>
        <taxon>Fungi</taxon>
        <taxon>Fungi incertae sedis</taxon>
        <taxon>Mucoromycota</taxon>
        <taxon>Glomeromycotina</taxon>
        <taxon>Glomeromycetes</taxon>
        <taxon>Archaeosporales</taxon>
        <taxon>Ambisporaceae</taxon>
        <taxon>Ambispora</taxon>
    </lineage>
</organism>
<protein>
    <submittedName>
        <fullName evidence="1">4178_t:CDS:1</fullName>
    </submittedName>
</protein>
<reference evidence="1" key="1">
    <citation type="submission" date="2021-06" db="EMBL/GenBank/DDBJ databases">
        <authorList>
            <person name="Kallberg Y."/>
            <person name="Tangrot J."/>
            <person name="Rosling A."/>
        </authorList>
    </citation>
    <scope>NUCLEOTIDE SEQUENCE</scope>
    <source>
        <strain evidence="1">FL130A</strain>
    </source>
</reference>
<dbReference type="OrthoDB" id="2348535at2759"/>
<dbReference type="AlphaFoldDB" id="A0A9N9EEP1"/>
<dbReference type="Proteomes" id="UP000789508">
    <property type="component" value="Unassembled WGS sequence"/>
</dbReference>
<keyword evidence="2" id="KW-1185">Reference proteome</keyword>
<name>A0A9N9EEP1_9GLOM</name>
<evidence type="ECO:0000313" key="2">
    <source>
        <dbReference type="Proteomes" id="UP000789508"/>
    </source>
</evidence>
<proteinExistence type="predicted"/>